<gene>
    <name evidence="1" type="ORF">D7004_13595</name>
</gene>
<dbReference type="NCBIfam" id="TIGR04325">
    <property type="entry name" value="MTase_LIC12133"/>
    <property type="match status" value="1"/>
</dbReference>
<dbReference type="RefSeq" id="WP_123206377.1">
    <property type="nucleotide sequence ID" value="NZ_RBEE01000023.1"/>
</dbReference>
<dbReference type="GO" id="GO:0008168">
    <property type="term" value="F:methyltransferase activity"/>
    <property type="evidence" value="ECO:0007669"/>
    <property type="project" value="UniProtKB-KW"/>
</dbReference>
<organism evidence="1 2">
    <name type="scientific">Pedobacter jejuensis</name>
    <dbReference type="NCBI Taxonomy" id="1268550"/>
    <lineage>
        <taxon>Bacteria</taxon>
        <taxon>Pseudomonadati</taxon>
        <taxon>Bacteroidota</taxon>
        <taxon>Sphingobacteriia</taxon>
        <taxon>Sphingobacteriales</taxon>
        <taxon>Sphingobacteriaceae</taxon>
        <taxon>Pedobacter</taxon>
    </lineage>
</organism>
<proteinExistence type="predicted"/>
<keyword evidence="2" id="KW-1185">Reference proteome</keyword>
<dbReference type="Proteomes" id="UP000274046">
    <property type="component" value="Unassembled WGS sequence"/>
</dbReference>
<evidence type="ECO:0000313" key="1">
    <source>
        <dbReference type="EMBL" id="RNL52575.1"/>
    </source>
</evidence>
<keyword evidence="1" id="KW-0489">Methyltransferase</keyword>
<sequence length="270" mass="31633">MHYLLKELAPPVLNTLRWFSFKYGWKGNFKSFDEAKEHCTGYDESHILNRIVETTGKVRDGVAIYERDGIIYDEVQVNHTLLSILLLVAGRNGNKLTLIDFGGSLGTSYYQCIKYLSHLVELNWCIIEQANYVEVGKKSFENAHVKFYYTIEECIADGKTPDILLISSTLQYIKEPYNFLNHLQSFNIPYLMLDLVGYNDTEDDRITIQKVPPVFYGIEASYPCIFFGKNKLENQIRKNYELEFDFISESQKYYINFKPFRYQGSFWKLK</sequence>
<dbReference type="GO" id="GO:0032259">
    <property type="term" value="P:methylation"/>
    <property type="evidence" value="ECO:0007669"/>
    <property type="project" value="UniProtKB-KW"/>
</dbReference>
<dbReference type="AlphaFoldDB" id="A0A3N0BV30"/>
<accession>A0A3N0BV30</accession>
<evidence type="ECO:0000313" key="2">
    <source>
        <dbReference type="Proteomes" id="UP000274046"/>
    </source>
</evidence>
<dbReference type="EMBL" id="RBEE01000023">
    <property type="protein sequence ID" value="RNL52575.1"/>
    <property type="molecule type" value="Genomic_DNA"/>
</dbReference>
<protein>
    <submittedName>
        <fullName evidence="1">Methyltransferase, TIGR04325 family</fullName>
        <ecNumber evidence="1">2.1.1.-</ecNumber>
    </submittedName>
</protein>
<dbReference type="OrthoDB" id="118271at2"/>
<comment type="caution">
    <text evidence="1">The sequence shown here is derived from an EMBL/GenBank/DDBJ whole genome shotgun (WGS) entry which is preliminary data.</text>
</comment>
<dbReference type="InterPro" id="IPR027612">
    <property type="entry name" value="Put_MTase_LIC12133"/>
</dbReference>
<keyword evidence="1" id="KW-0808">Transferase</keyword>
<dbReference type="EC" id="2.1.1.-" evidence="1"/>
<reference evidence="1 2" key="1">
    <citation type="submission" date="2018-10" db="EMBL/GenBank/DDBJ databases">
        <title>Genome sequencing of Pedobacter jejuensis TNB23.</title>
        <authorList>
            <person name="Cho Y.-J."/>
            <person name="Cho A."/>
            <person name="Kim O.-S."/>
        </authorList>
    </citation>
    <scope>NUCLEOTIDE SEQUENCE [LARGE SCALE GENOMIC DNA]</scope>
    <source>
        <strain evidence="1 2">TNB23</strain>
    </source>
</reference>
<name>A0A3N0BV30_9SPHI</name>